<name>A0ABQ8MP15_LABRO</name>
<feature type="transmembrane region" description="Helical" evidence="9">
    <location>
        <begin position="135"/>
        <end position="154"/>
    </location>
</feature>
<keyword evidence="12" id="KW-1185">Reference proteome</keyword>
<evidence type="ECO:0000256" key="3">
    <source>
        <dbReference type="ARBA" id="ARBA00022833"/>
    </source>
</evidence>
<evidence type="ECO:0000256" key="1">
    <source>
        <dbReference type="ARBA" id="ARBA00022723"/>
    </source>
</evidence>
<dbReference type="Gene3D" id="1.10.565.10">
    <property type="entry name" value="Retinoid X Receptor"/>
    <property type="match status" value="1"/>
</dbReference>
<keyword evidence="7" id="KW-0675">Receptor</keyword>
<reference evidence="11 12" key="1">
    <citation type="submission" date="2022-01" db="EMBL/GenBank/DDBJ databases">
        <title>A high-quality chromosome-level genome assembly of rohu carp, Labeo rohita.</title>
        <authorList>
            <person name="Arick M.A. II"/>
            <person name="Hsu C.-Y."/>
            <person name="Magbanua Z."/>
            <person name="Pechanova O."/>
            <person name="Grover C."/>
            <person name="Miller E."/>
            <person name="Thrash A."/>
            <person name="Ezzel L."/>
            <person name="Alam S."/>
            <person name="Benzie J."/>
            <person name="Hamilton M."/>
            <person name="Karsi A."/>
            <person name="Lawrence M.L."/>
            <person name="Peterson D.G."/>
        </authorList>
    </citation>
    <scope>NUCLEOTIDE SEQUENCE [LARGE SCALE GENOMIC DNA]</scope>
    <source>
        <strain evidence="12">BAU-BD-2019</strain>
        <tissue evidence="11">Blood</tissue>
    </source>
</reference>
<evidence type="ECO:0000313" key="11">
    <source>
        <dbReference type="EMBL" id="KAI2664593.1"/>
    </source>
</evidence>
<dbReference type="Pfam" id="PF00104">
    <property type="entry name" value="Hormone_recep"/>
    <property type="match status" value="2"/>
</dbReference>
<evidence type="ECO:0000256" key="4">
    <source>
        <dbReference type="ARBA" id="ARBA00023015"/>
    </source>
</evidence>
<dbReference type="InterPro" id="IPR035500">
    <property type="entry name" value="NHR-like_dom_sf"/>
</dbReference>
<dbReference type="InterPro" id="IPR001723">
    <property type="entry name" value="Nuclear_hrmn_rcpt"/>
</dbReference>
<keyword evidence="9" id="KW-0812">Transmembrane</keyword>
<evidence type="ECO:0000256" key="2">
    <source>
        <dbReference type="ARBA" id="ARBA00022771"/>
    </source>
</evidence>
<evidence type="ECO:0000256" key="6">
    <source>
        <dbReference type="ARBA" id="ARBA00023163"/>
    </source>
</evidence>
<organism evidence="11 12">
    <name type="scientific">Labeo rohita</name>
    <name type="common">Indian major carp</name>
    <name type="synonym">Cyprinus rohita</name>
    <dbReference type="NCBI Taxonomy" id="84645"/>
    <lineage>
        <taxon>Eukaryota</taxon>
        <taxon>Metazoa</taxon>
        <taxon>Chordata</taxon>
        <taxon>Craniata</taxon>
        <taxon>Vertebrata</taxon>
        <taxon>Euteleostomi</taxon>
        <taxon>Actinopterygii</taxon>
        <taxon>Neopterygii</taxon>
        <taxon>Teleostei</taxon>
        <taxon>Ostariophysi</taxon>
        <taxon>Cypriniformes</taxon>
        <taxon>Cyprinidae</taxon>
        <taxon>Labeoninae</taxon>
        <taxon>Labeonini</taxon>
        <taxon>Labeo</taxon>
    </lineage>
</organism>
<sequence length="328" mass="37164">MKGPEEVGPSHGPSEAVQCLSPKPSLTFHSQLIFLNILEAIEPEVVNAGHDHAQPDSASALLTSLNELGERQLVKVVKWAKGLPGFRNLHVDDQMTVIQHTWMGVMVFALGWRSYKNANARMLYFAPDLVFNESVLFSLTSALLLFACFLFGPFSTLFHLSIFLSLSLSGSVCQLICPLSVSRRMHISSMYEHCVQMKHLSQEFVLLQVTQEEFLCMKALLLFSIIPVEGLKSQKYFDELRMTYINELDRLINYGRKTNCAMRFQQLTRLMDSLQPIVQKLHQFTFDLFVQARSLPTKVSFPEMIAEIISVQVPKILAGLSKPILFHK</sequence>
<proteinExistence type="predicted"/>
<dbReference type="Proteomes" id="UP000830375">
    <property type="component" value="Unassembled WGS sequence"/>
</dbReference>
<keyword evidence="5" id="KW-0238">DNA-binding</keyword>
<keyword evidence="3" id="KW-0862">Zinc</keyword>
<keyword evidence="4" id="KW-0805">Transcription regulation</keyword>
<evidence type="ECO:0000256" key="9">
    <source>
        <dbReference type="SAM" id="Phobius"/>
    </source>
</evidence>
<protein>
    <recommendedName>
        <fullName evidence="10">NR LBD domain-containing protein</fullName>
    </recommendedName>
</protein>
<gene>
    <name evidence="11" type="ORF">H4Q32_002840</name>
</gene>
<keyword evidence="2" id="KW-0863">Zinc-finger</keyword>
<keyword evidence="6" id="KW-0804">Transcription</keyword>
<dbReference type="PROSITE" id="PS51843">
    <property type="entry name" value="NR_LBD"/>
    <property type="match status" value="1"/>
</dbReference>
<dbReference type="PRINTS" id="PR00398">
    <property type="entry name" value="STRDHORMONER"/>
</dbReference>
<keyword evidence="1" id="KW-0479">Metal-binding</keyword>
<dbReference type="SMART" id="SM00430">
    <property type="entry name" value="HOLI"/>
    <property type="match status" value="1"/>
</dbReference>
<comment type="caution">
    <text evidence="11">The sequence shown here is derived from an EMBL/GenBank/DDBJ whole genome shotgun (WGS) entry which is preliminary data.</text>
</comment>
<dbReference type="PANTHER" id="PTHR48092">
    <property type="entry name" value="KNIRPS-RELATED PROTEIN-RELATED"/>
    <property type="match status" value="1"/>
</dbReference>
<dbReference type="InterPro" id="IPR050200">
    <property type="entry name" value="Nuclear_hormone_rcpt_NR3"/>
</dbReference>
<accession>A0ABQ8MP15</accession>
<evidence type="ECO:0000256" key="8">
    <source>
        <dbReference type="ARBA" id="ARBA00023242"/>
    </source>
</evidence>
<evidence type="ECO:0000313" key="12">
    <source>
        <dbReference type="Proteomes" id="UP000830375"/>
    </source>
</evidence>
<dbReference type="SUPFAM" id="SSF48508">
    <property type="entry name" value="Nuclear receptor ligand-binding domain"/>
    <property type="match status" value="1"/>
</dbReference>
<evidence type="ECO:0000259" key="10">
    <source>
        <dbReference type="PROSITE" id="PS51843"/>
    </source>
</evidence>
<keyword evidence="9" id="KW-1133">Transmembrane helix</keyword>
<dbReference type="InterPro" id="IPR000536">
    <property type="entry name" value="Nucl_hrmn_rcpt_lig-bd"/>
</dbReference>
<keyword evidence="8" id="KW-0539">Nucleus</keyword>
<dbReference type="EMBL" id="JACTAM010000005">
    <property type="protein sequence ID" value="KAI2664593.1"/>
    <property type="molecule type" value="Genomic_DNA"/>
</dbReference>
<feature type="domain" description="NR LBD" evidence="10">
    <location>
        <begin position="24"/>
        <end position="307"/>
    </location>
</feature>
<evidence type="ECO:0000256" key="7">
    <source>
        <dbReference type="ARBA" id="ARBA00023170"/>
    </source>
</evidence>
<evidence type="ECO:0000256" key="5">
    <source>
        <dbReference type="ARBA" id="ARBA00023125"/>
    </source>
</evidence>
<feature type="transmembrane region" description="Helical" evidence="9">
    <location>
        <begin position="97"/>
        <end position="115"/>
    </location>
</feature>
<keyword evidence="9" id="KW-0472">Membrane</keyword>